<accession>K7LMN5</accession>
<dbReference type="EnsemblPlants" id="KRH27917">
    <property type="protein sequence ID" value="KRH27917"/>
    <property type="gene ID" value="GLYMA_11G023100"/>
</dbReference>
<evidence type="ECO:0000313" key="3">
    <source>
        <dbReference type="Proteomes" id="UP000008827"/>
    </source>
</evidence>
<name>K7LMN5_SOYBN</name>
<reference evidence="2" key="2">
    <citation type="submission" date="2018-02" db="UniProtKB">
        <authorList>
            <consortium name="EnsemblPlants"/>
        </authorList>
    </citation>
    <scope>IDENTIFICATION</scope>
    <source>
        <strain evidence="2">Williams 82</strain>
    </source>
</reference>
<gene>
    <name evidence="1" type="ORF">GLYMA_11G023100</name>
</gene>
<sequence>MTWKLQTNFGLHSLYIPWVHKDGAKSSILEWMPLGICNFSLSLIKNIFYFGIFGKCTLNLVRSLCYLIILAENSGGAKSLSVQKTKICCTDG</sequence>
<dbReference type="HOGENOM" id="CLU_2417545_0_0_1"/>
<keyword evidence="3" id="KW-1185">Reference proteome</keyword>
<dbReference type="Gramene" id="KRH27917">
    <property type="protein sequence ID" value="KRH27917"/>
    <property type="gene ID" value="GLYMA_11G023100"/>
</dbReference>
<protein>
    <submittedName>
        <fullName evidence="1 2">Uncharacterized protein</fullName>
    </submittedName>
</protein>
<dbReference type="SMR" id="K7LMN5"/>
<proteinExistence type="predicted"/>
<evidence type="ECO:0000313" key="1">
    <source>
        <dbReference type="EMBL" id="KRH27917.1"/>
    </source>
</evidence>
<dbReference type="InParanoid" id="K7LMN5"/>
<reference evidence="1 2" key="1">
    <citation type="journal article" date="2010" name="Nature">
        <title>Genome sequence of the palaeopolyploid soybean.</title>
        <authorList>
            <person name="Schmutz J."/>
            <person name="Cannon S.B."/>
            <person name="Schlueter J."/>
            <person name="Ma J."/>
            <person name="Mitros T."/>
            <person name="Nelson W."/>
            <person name="Hyten D.L."/>
            <person name="Song Q."/>
            <person name="Thelen J.J."/>
            <person name="Cheng J."/>
            <person name="Xu D."/>
            <person name="Hellsten U."/>
            <person name="May G.D."/>
            <person name="Yu Y."/>
            <person name="Sakurai T."/>
            <person name="Umezawa T."/>
            <person name="Bhattacharyya M.K."/>
            <person name="Sandhu D."/>
            <person name="Valliyodan B."/>
            <person name="Lindquist E."/>
            <person name="Peto M."/>
            <person name="Grant D."/>
            <person name="Shu S."/>
            <person name="Goodstein D."/>
            <person name="Barry K."/>
            <person name="Futrell-Griggs M."/>
            <person name="Abernathy B."/>
            <person name="Du J."/>
            <person name="Tian Z."/>
            <person name="Zhu L."/>
            <person name="Gill N."/>
            <person name="Joshi T."/>
            <person name="Libault M."/>
            <person name="Sethuraman A."/>
            <person name="Zhang X.-C."/>
            <person name="Shinozaki K."/>
            <person name="Nguyen H.T."/>
            <person name="Wing R.A."/>
            <person name="Cregan P."/>
            <person name="Specht J."/>
            <person name="Grimwood J."/>
            <person name="Rokhsar D."/>
            <person name="Stacey G."/>
            <person name="Shoemaker R.C."/>
            <person name="Jackson S.A."/>
        </authorList>
    </citation>
    <scope>NUCLEOTIDE SEQUENCE [LARGE SCALE GENOMIC DNA]</scope>
    <source>
        <strain evidence="2">cv. Williams 82</strain>
        <tissue evidence="1">Callus</tissue>
    </source>
</reference>
<reference evidence="1" key="3">
    <citation type="submission" date="2018-07" db="EMBL/GenBank/DDBJ databases">
        <title>WGS assembly of Glycine max.</title>
        <authorList>
            <person name="Schmutz J."/>
            <person name="Cannon S."/>
            <person name="Schlueter J."/>
            <person name="Ma J."/>
            <person name="Mitros T."/>
            <person name="Nelson W."/>
            <person name="Hyten D."/>
            <person name="Song Q."/>
            <person name="Thelen J."/>
            <person name="Cheng J."/>
            <person name="Xu D."/>
            <person name="Hellsten U."/>
            <person name="May G."/>
            <person name="Yu Y."/>
            <person name="Sakurai T."/>
            <person name="Umezawa T."/>
            <person name="Bhattacharyya M."/>
            <person name="Sandhu D."/>
            <person name="Valliyodan B."/>
            <person name="Lindquist E."/>
            <person name="Peto M."/>
            <person name="Grant D."/>
            <person name="Shu S."/>
            <person name="Goodstein D."/>
            <person name="Barry K."/>
            <person name="Futrell-Griggs M."/>
            <person name="Abernathy B."/>
            <person name="Du J."/>
            <person name="Tian Z."/>
            <person name="Zhu L."/>
            <person name="Gill N."/>
            <person name="Joshi T."/>
            <person name="Libault M."/>
            <person name="Sethuraman A."/>
            <person name="Zhang X."/>
            <person name="Shinozaki K."/>
            <person name="Nguyen H."/>
            <person name="Wing R."/>
            <person name="Cregan P."/>
            <person name="Specht J."/>
            <person name="Grimwood J."/>
            <person name="Rokhsar D."/>
            <person name="Stacey G."/>
            <person name="Shoemaker R."/>
            <person name="Jackson S."/>
        </authorList>
    </citation>
    <scope>NUCLEOTIDE SEQUENCE</scope>
    <source>
        <tissue evidence="1">Callus</tissue>
    </source>
</reference>
<dbReference type="AlphaFoldDB" id="K7LMN5"/>
<evidence type="ECO:0000313" key="2">
    <source>
        <dbReference type="EnsemblPlants" id="KRH27917"/>
    </source>
</evidence>
<dbReference type="PaxDb" id="3847-GLYMA11G02523.1"/>
<dbReference type="Proteomes" id="UP000008827">
    <property type="component" value="Chromosome 11"/>
</dbReference>
<dbReference type="EMBL" id="CM000844">
    <property type="protein sequence ID" value="KRH27917.1"/>
    <property type="molecule type" value="Genomic_DNA"/>
</dbReference>
<organism evidence="1">
    <name type="scientific">Glycine max</name>
    <name type="common">Soybean</name>
    <name type="synonym">Glycine hispida</name>
    <dbReference type="NCBI Taxonomy" id="3847"/>
    <lineage>
        <taxon>Eukaryota</taxon>
        <taxon>Viridiplantae</taxon>
        <taxon>Streptophyta</taxon>
        <taxon>Embryophyta</taxon>
        <taxon>Tracheophyta</taxon>
        <taxon>Spermatophyta</taxon>
        <taxon>Magnoliopsida</taxon>
        <taxon>eudicotyledons</taxon>
        <taxon>Gunneridae</taxon>
        <taxon>Pentapetalae</taxon>
        <taxon>rosids</taxon>
        <taxon>fabids</taxon>
        <taxon>Fabales</taxon>
        <taxon>Fabaceae</taxon>
        <taxon>Papilionoideae</taxon>
        <taxon>50 kb inversion clade</taxon>
        <taxon>NPAAA clade</taxon>
        <taxon>indigoferoid/millettioid clade</taxon>
        <taxon>Phaseoleae</taxon>
        <taxon>Glycine</taxon>
        <taxon>Glycine subgen. Soja</taxon>
    </lineage>
</organism>